<protein>
    <recommendedName>
        <fullName evidence="5">Haloacid dehalogenase, type II</fullName>
    </recommendedName>
</protein>
<dbReference type="GO" id="GO:0016791">
    <property type="term" value="F:phosphatase activity"/>
    <property type="evidence" value="ECO:0007669"/>
    <property type="project" value="UniProtKB-ARBA"/>
</dbReference>
<gene>
    <name evidence="3" type="ORF">NUU61_009034</name>
</gene>
<dbReference type="NCBIfam" id="TIGR01493">
    <property type="entry name" value="HAD-SF-IA-v2"/>
    <property type="match status" value="1"/>
</dbReference>
<dbReference type="Pfam" id="PF00702">
    <property type="entry name" value="Hydrolase"/>
    <property type="match status" value="1"/>
</dbReference>
<evidence type="ECO:0008006" key="5">
    <source>
        <dbReference type="Google" id="ProtNLM"/>
    </source>
</evidence>
<dbReference type="InterPro" id="IPR036412">
    <property type="entry name" value="HAD-like_sf"/>
</dbReference>
<dbReference type="Gene3D" id="3.40.50.1000">
    <property type="entry name" value="HAD superfamily/HAD-like"/>
    <property type="match status" value="1"/>
</dbReference>
<dbReference type="SFLD" id="SFLDS00003">
    <property type="entry name" value="Haloacid_Dehalogenase"/>
    <property type="match status" value="1"/>
</dbReference>
<accession>A0A9W9EMG2</accession>
<reference evidence="3" key="1">
    <citation type="submission" date="2022-11" db="EMBL/GenBank/DDBJ databases">
        <authorList>
            <person name="Petersen C."/>
        </authorList>
    </citation>
    <scope>NUCLEOTIDE SEQUENCE</scope>
    <source>
        <strain evidence="3">IBT 34128</strain>
    </source>
</reference>
<dbReference type="InterPro" id="IPR023198">
    <property type="entry name" value="PGP-like_dom2"/>
</dbReference>
<dbReference type="InterPro" id="IPR051540">
    <property type="entry name" value="S-2-haloacid_dehalogenase"/>
</dbReference>
<sequence>MTDKTIVAFDLYGTLLSTDSIAKQLEKYVGHEKAQSISALWRQYQLEYTWRLNSMGRYEDFARVTRNALVHALAENGEQLGDDLTQVLEAYESLSTYADVNPALTRVAADPSIRAVVFSNGTKAMVSNSLLRSREISPHAHVFQDIVTVDEIQSYKPSRASYEHLAKQVDKSSSQMNELWLISGNPFDIVGARSMGMHAIWVDRVGVGWKDAAVPDLRPDAIVQSLEHIVEEVKGRRL</sequence>
<dbReference type="SFLD" id="SFLDG01129">
    <property type="entry name" value="C1.5:_HAD__Beta-PGM__Phosphata"/>
    <property type="match status" value="1"/>
</dbReference>
<comment type="caution">
    <text evidence="3">The sequence shown here is derived from an EMBL/GenBank/DDBJ whole genome shotgun (WGS) entry which is preliminary data.</text>
</comment>
<dbReference type="SUPFAM" id="SSF56784">
    <property type="entry name" value="HAD-like"/>
    <property type="match status" value="1"/>
</dbReference>
<dbReference type="InterPro" id="IPR006439">
    <property type="entry name" value="HAD-SF_hydro_IA"/>
</dbReference>
<dbReference type="GO" id="GO:0019120">
    <property type="term" value="F:hydrolase activity, acting on acid halide bonds, in C-halide compounds"/>
    <property type="evidence" value="ECO:0007669"/>
    <property type="project" value="InterPro"/>
</dbReference>
<dbReference type="GeneID" id="81398728"/>
<name>A0A9W9EMG2_9EURO</name>
<dbReference type="Proteomes" id="UP001141434">
    <property type="component" value="Unassembled WGS sequence"/>
</dbReference>
<evidence type="ECO:0000313" key="3">
    <source>
        <dbReference type="EMBL" id="KAJ5084455.1"/>
    </source>
</evidence>
<dbReference type="PANTHER" id="PTHR43316">
    <property type="entry name" value="HYDROLASE, HALOACID DELAHOGENASE-RELATED"/>
    <property type="match status" value="1"/>
</dbReference>
<dbReference type="EMBL" id="JAPMSZ010000011">
    <property type="protein sequence ID" value="KAJ5084455.1"/>
    <property type="molecule type" value="Genomic_DNA"/>
</dbReference>
<organism evidence="3 4">
    <name type="scientific">Penicillium alfredii</name>
    <dbReference type="NCBI Taxonomy" id="1506179"/>
    <lineage>
        <taxon>Eukaryota</taxon>
        <taxon>Fungi</taxon>
        <taxon>Dikarya</taxon>
        <taxon>Ascomycota</taxon>
        <taxon>Pezizomycotina</taxon>
        <taxon>Eurotiomycetes</taxon>
        <taxon>Eurotiomycetidae</taxon>
        <taxon>Eurotiales</taxon>
        <taxon>Aspergillaceae</taxon>
        <taxon>Penicillium</taxon>
    </lineage>
</organism>
<dbReference type="AlphaFoldDB" id="A0A9W9EMG2"/>
<dbReference type="PANTHER" id="PTHR43316:SF3">
    <property type="entry name" value="HALOACID DEHALOGENASE, TYPE II (AFU_ORTHOLOGUE AFUA_2G07750)-RELATED"/>
    <property type="match status" value="1"/>
</dbReference>
<comment type="similarity">
    <text evidence="1">Belongs to the HAD-like hydrolase superfamily. S-2-haloalkanoic acid dehalogenase family.</text>
</comment>
<keyword evidence="2" id="KW-0378">Hydrolase</keyword>
<evidence type="ECO:0000313" key="4">
    <source>
        <dbReference type="Proteomes" id="UP001141434"/>
    </source>
</evidence>
<dbReference type="InterPro" id="IPR006328">
    <property type="entry name" value="2-HAD"/>
</dbReference>
<keyword evidence="4" id="KW-1185">Reference proteome</keyword>
<dbReference type="RefSeq" id="XP_056507852.1">
    <property type="nucleotide sequence ID" value="XM_056659559.1"/>
</dbReference>
<dbReference type="Gene3D" id="1.10.150.240">
    <property type="entry name" value="Putative phosphatase, domain 2"/>
    <property type="match status" value="1"/>
</dbReference>
<dbReference type="OrthoDB" id="3256520at2759"/>
<dbReference type="PRINTS" id="PR00413">
    <property type="entry name" value="HADHALOGNASE"/>
</dbReference>
<dbReference type="NCBIfam" id="TIGR01428">
    <property type="entry name" value="HAD_type_II"/>
    <property type="match status" value="1"/>
</dbReference>
<reference evidence="3" key="2">
    <citation type="journal article" date="2023" name="IMA Fungus">
        <title>Comparative genomic study of the Penicillium genus elucidates a diverse pangenome and 15 lateral gene transfer events.</title>
        <authorList>
            <person name="Petersen C."/>
            <person name="Sorensen T."/>
            <person name="Nielsen M.R."/>
            <person name="Sondergaard T.E."/>
            <person name="Sorensen J.L."/>
            <person name="Fitzpatrick D.A."/>
            <person name="Frisvad J.C."/>
            <person name="Nielsen K.L."/>
        </authorList>
    </citation>
    <scope>NUCLEOTIDE SEQUENCE</scope>
    <source>
        <strain evidence="3">IBT 34128</strain>
    </source>
</reference>
<evidence type="ECO:0000256" key="1">
    <source>
        <dbReference type="ARBA" id="ARBA00008106"/>
    </source>
</evidence>
<dbReference type="InterPro" id="IPR023214">
    <property type="entry name" value="HAD_sf"/>
</dbReference>
<proteinExistence type="inferred from homology"/>
<evidence type="ECO:0000256" key="2">
    <source>
        <dbReference type="ARBA" id="ARBA00022801"/>
    </source>
</evidence>